<dbReference type="AlphaFoldDB" id="L1LBB5"/>
<keyword evidence="1" id="KW-0732">Signal</keyword>
<name>L1LBB5_THEEQ</name>
<dbReference type="OrthoDB" id="365507at2759"/>
<keyword evidence="3" id="KW-1185">Reference proteome</keyword>
<dbReference type="VEuPathDB" id="PiroplasmaDB:BEWA_049200"/>
<protein>
    <recommendedName>
        <fullName evidence="4">Signal peptide containing protein</fullName>
    </recommendedName>
</protein>
<reference evidence="2 3" key="1">
    <citation type="journal article" date="2012" name="BMC Genomics">
        <title>Comparative genomic analysis and phylogenetic position of Theileria equi.</title>
        <authorList>
            <person name="Kappmeyer L.S."/>
            <person name="Thiagarajan M."/>
            <person name="Herndon D.R."/>
            <person name="Ramsay J.D."/>
            <person name="Caler E."/>
            <person name="Djikeng A."/>
            <person name="Gillespie J.J."/>
            <person name="Lau A.O."/>
            <person name="Roalson E.H."/>
            <person name="Silva J.C."/>
            <person name="Silva M.G."/>
            <person name="Suarez C.E."/>
            <person name="Ueti M.W."/>
            <person name="Nene V.M."/>
            <person name="Mealey R.H."/>
            <person name="Knowles D.P."/>
            <person name="Brayton K.A."/>
        </authorList>
    </citation>
    <scope>NUCLEOTIDE SEQUENCE [LARGE SCALE GENOMIC DNA]</scope>
    <source>
        <strain evidence="2 3">WA</strain>
    </source>
</reference>
<evidence type="ECO:0008006" key="4">
    <source>
        <dbReference type="Google" id="ProtNLM"/>
    </source>
</evidence>
<sequence length="509" mass="55808">MVSLHCIIIALFTQNIALWTFNIPLALQNGQCARLGRSGLQSERLRPRFGGIPRDSIDYTRNELSISRRFEDGRHLATLGAPRVTHQRGIPLGCLISPIDFAKGLFGGKSADKRSEASLATRTASPVSYTCGIALRLWSIPASLRDAISSFYGRLSLVPRLSFGSLPENGSSSVCRFAEHLPGRRLLTRLLGPFHSLTGRYKFMKQLDSIKVYIAVDGYGSPIVSDYPGISYSLNKASDGSSKGQCNGGGCATVSQNNDPLKSSKPPECSNKTSKCSFSALFNKEPKKPTDTITVDLDAQELSSKVYLYFADKSACEAHVKELKSQGTDASVKEVTLGDYLRGFWRSINGRPETSWFGRLRGNKKASMHILLPMQRALVKATEDGRKPFEGTPVFTAEPPIICMESDAFPECKTSCGESKSEKCAKRCARAACSNVKVALFTDPDECLEVYKQIWSSGKLEKVVNGKKIFMKILGDGKRNPELKAASLEDLYKGVCKDKTLSGHKFLVI</sequence>
<feature type="signal peptide" evidence="1">
    <location>
        <begin position="1"/>
        <end position="20"/>
    </location>
</feature>
<dbReference type="Proteomes" id="UP000031512">
    <property type="component" value="Unassembled WGS sequence"/>
</dbReference>
<dbReference type="EMBL" id="ACOU01000007">
    <property type="protein sequence ID" value="EKX72453.1"/>
    <property type="molecule type" value="Genomic_DNA"/>
</dbReference>
<dbReference type="KEGG" id="beq:BEWA_049200"/>
<dbReference type="RefSeq" id="XP_004831905.1">
    <property type="nucleotide sequence ID" value="XM_004831848.1"/>
</dbReference>
<comment type="caution">
    <text evidence="2">The sequence shown here is derived from an EMBL/GenBank/DDBJ whole genome shotgun (WGS) entry which is preliminary data.</text>
</comment>
<evidence type="ECO:0000256" key="1">
    <source>
        <dbReference type="SAM" id="SignalP"/>
    </source>
</evidence>
<dbReference type="eggNOG" id="ENOG502TN47">
    <property type="taxonomic scope" value="Eukaryota"/>
</dbReference>
<accession>L1LBB5</accession>
<evidence type="ECO:0000313" key="2">
    <source>
        <dbReference type="EMBL" id="EKX72453.1"/>
    </source>
</evidence>
<evidence type="ECO:0000313" key="3">
    <source>
        <dbReference type="Proteomes" id="UP000031512"/>
    </source>
</evidence>
<organism evidence="2 3">
    <name type="scientific">Theileria equi strain WA</name>
    <dbReference type="NCBI Taxonomy" id="1537102"/>
    <lineage>
        <taxon>Eukaryota</taxon>
        <taxon>Sar</taxon>
        <taxon>Alveolata</taxon>
        <taxon>Apicomplexa</taxon>
        <taxon>Aconoidasida</taxon>
        <taxon>Piroplasmida</taxon>
        <taxon>Theileriidae</taxon>
        <taxon>Theileria</taxon>
    </lineage>
</organism>
<proteinExistence type="predicted"/>
<gene>
    <name evidence="2" type="ORF">BEWA_049200</name>
</gene>
<dbReference type="GeneID" id="15804993"/>
<feature type="chain" id="PRO_5003952378" description="Signal peptide containing protein" evidence="1">
    <location>
        <begin position="21"/>
        <end position="509"/>
    </location>
</feature>